<keyword evidence="3 6" id="KW-0812">Transmembrane</keyword>
<dbReference type="InterPro" id="IPR018076">
    <property type="entry name" value="T2SS_GspF_dom"/>
</dbReference>
<evidence type="ECO:0000259" key="8">
    <source>
        <dbReference type="Pfam" id="PF00482"/>
    </source>
</evidence>
<dbReference type="Proteomes" id="UP001165561">
    <property type="component" value="Unassembled WGS sequence"/>
</dbReference>
<evidence type="ECO:0000313" key="9">
    <source>
        <dbReference type="EMBL" id="MDD9207459.1"/>
    </source>
</evidence>
<keyword evidence="7" id="KW-0732">Signal</keyword>
<comment type="caution">
    <text evidence="9">The sequence shown here is derived from an EMBL/GenBank/DDBJ whole genome shotgun (WGS) entry which is preliminary data.</text>
</comment>
<evidence type="ECO:0000256" key="6">
    <source>
        <dbReference type="SAM" id="Phobius"/>
    </source>
</evidence>
<dbReference type="PANTHER" id="PTHR35007:SF3">
    <property type="entry name" value="POSSIBLE CONSERVED ALANINE RICH MEMBRANE PROTEIN"/>
    <property type="match status" value="1"/>
</dbReference>
<keyword evidence="2" id="KW-1003">Cell membrane</keyword>
<keyword evidence="4 6" id="KW-1133">Transmembrane helix</keyword>
<organism evidence="9 10">
    <name type="scientific">Georgenia halotolerans</name>
    <dbReference type="NCBI Taxonomy" id="3028317"/>
    <lineage>
        <taxon>Bacteria</taxon>
        <taxon>Bacillati</taxon>
        <taxon>Actinomycetota</taxon>
        <taxon>Actinomycetes</taxon>
        <taxon>Micrococcales</taxon>
        <taxon>Bogoriellaceae</taxon>
        <taxon>Georgenia</taxon>
    </lineage>
</organism>
<keyword evidence="10" id="KW-1185">Reference proteome</keyword>
<feature type="chain" id="PRO_5046115243" evidence="7">
    <location>
        <begin position="22"/>
        <end position="181"/>
    </location>
</feature>
<dbReference type="PANTHER" id="PTHR35007">
    <property type="entry name" value="INTEGRAL MEMBRANE PROTEIN-RELATED"/>
    <property type="match status" value="1"/>
</dbReference>
<dbReference type="EMBL" id="JARACI010001108">
    <property type="protein sequence ID" value="MDD9207459.1"/>
    <property type="molecule type" value="Genomic_DNA"/>
</dbReference>
<feature type="signal peptide" evidence="7">
    <location>
        <begin position="1"/>
        <end position="21"/>
    </location>
</feature>
<gene>
    <name evidence="9" type="ORF">PU560_13435</name>
</gene>
<sequence length="181" mass="18629">MSTALLLALLAVLPAAPWTSARDPAPTRPGQRPVPAGAVDRVLLLDLAGAALHSGASVPGALQALGTAVDLGTTTGRALQHAGRMLLLGAQWSEAWAGGPPHLRTLADCLEPAWTDGTDPLPLLQRAARSIRSDRVRAAQESAARLGVRLVLPLGLCFLPAFVLLGLVPVLLSTGTDLLLG</sequence>
<reference evidence="9" key="1">
    <citation type="submission" date="2023-02" db="EMBL/GenBank/DDBJ databases">
        <title>Georgenia sp.10Sc9-8, isolated from a soil sample collected from the Taklamakan desert.</title>
        <authorList>
            <person name="Liu S."/>
        </authorList>
    </citation>
    <scope>NUCLEOTIDE SEQUENCE</scope>
    <source>
        <strain evidence="9">10Sc9-8</strain>
    </source>
</reference>
<feature type="transmembrane region" description="Helical" evidence="6">
    <location>
        <begin position="150"/>
        <end position="172"/>
    </location>
</feature>
<dbReference type="Pfam" id="PF00482">
    <property type="entry name" value="T2SSF"/>
    <property type="match status" value="1"/>
</dbReference>
<comment type="subcellular location">
    <subcellularLocation>
        <location evidence="1">Cell membrane</location>
        <topology evidence="1">Multi-pass membrane protein</topology>
    </subcellularLocation>
</comment>
<evidence type="ECO:0000256" key="2">
    <source>
        <dbReference type="ARBA" id="ARBA00022475"/>
    </source>
</evidence>
<evidence type="ECO:0000256" key="1">
    <source>
        <dbReference type="ARBA" id="ARBA00004651"/>
    </source>
</evidence>
<keyword evidence="5 6" id="KW-0472">Membrane</keyword>
<protein>
    <submittedName>
        <fullName evidence="9">Type II secretion system F family protein</fullName>
    </submittedName>
</protein>
<proteinExistence type="predicted"/>
<accession>A0ABT5U1U3</accession>
<evidence type="ECO:0000313" key="10">
    <source>
        <dbReference type="Proteomes" id="UP001165561"/>
    </source>
</evidence>
<evidence type="ECO:0000256" key="7">
    <source>
        <dbReference type="SAM" id="SignalP"/>
    </source>
</evidence>
<evidence type="ECO:0000256" key="4">
    <source>
        <dbReference type="ARBA" id="ARBA00022989"/>
    </source>
</evidence>
<evidence type="ECO:0000256" key="5">
    <source>
        <dbReference type="ARBA" id="ARBA00023136"/>
    </source>
</evidence>
<evidence type="ECO:0000256" key="3">
    <source>
        <dbReference type="ARBA" id="ARBA00022692"/>
    </source>
</evidence>
<name>A0ABT5U1U3_9MICO</name>
<feature type="domain" description="Type II secretion system protein GspF" evidence="8">
    <location>
        <begin position="45"/>
        <end position="166"/>
    </location>
</feature>